<keyword evidence="2" id="KW-0472">Membrane</keyword>
<evidence type="ECO:0000256" key="2">
    <source>
        <dbReference type="SAM" id="Phobius"/>
    </source>
</evidence>
<sequence length="666" mass="75219">MDIYQRFNLPPPPPPRAFSFWSGPERARLPDLVDRRAASEFMDKLTIYQHSMAFQVQFLFGIGYLGILCAISTSIIILKLRRRAWWVFRSVTRYQGILVIPNVHNIWALGTGIYAMVCIGGYTTEFVYYKKAEPVPHLTLWINLQWTPLAFACVWQAWGIYVARAQSTSNNTSKDSSAERSSNMPMMLSRPRLTNYIWFFMPTAQFLLLLTPAILSDRYLERARHGRSAWRIKYEASADLSREMLLDLQSVWDNVMQSFYHVCISMFMWTIFTALLFVLYTSVSWRLISGLRSHLRAMRRRRPLATFNTSLSTTRRPFGVWANCNASGSPVSPDAIGSSSLLDVSTSLGKDHSLLSVLGSSTPRTTQSEEGKEGRRHDIVREAAQIRSVLFTDIEKQKDRSQSFFPTVTPSATLPSQPLQGDAQAQRVLRYFMIQSISVSCGILCLTAIPLFLALTLYSASENGSIERFEGIGYLAASWVTFVFGGTTMVSICHATFESTFSQLLHDDGLDDTDFREMDSLARQTTTQATTLIATPQTPDSLLLNSPQFQHQQRTFDTHHTPSNTYPSRQRVLAPEDFSPTVRYNSERRTVSRPTSRREWVMASEQNTPSNSGTDCGARKRTSFDFQDQRHSHSRKWSGGHHQSPDASSSVGAGISPTFGSSIRIP</sequence>
<feature type="compositionally biased region" description="Basic and acidic residues" evidence="1">
    <location>
        <begin position="367"/>
        <end position="376"/>
    </location>
</feature>
<comment type="caution">
    <text evidence="3">The sequence shown here is derived from an EMBL/GenBank/DDBJ whole genome shotgun (WGS) entry which is preliminary data.</text>
</comment>
<feature type="compositionally biased region" description="Basic and acidic residues" evidence="1">
    <location>
        <begin position="585"/>
        <end position="600"/>
    </location>
</feature>
<protein>
    <submittedName>
        <fullName evidence="3">Uncharacterized protein</fullName>
    </submittedName>
</protein>
<feature type="transmembrane region" description="Helical" evidence="2">
    <location>
        <begin position="437"/>
        <end position="460"/>
    </location>
</feature>
<proteinExistence type="predicted"/>
<organism evidence="3 4">
    <name type="scientific">Tilletia indica</name>
    <dbReference type="NCBI Taxonomy" id="43049"/>
    <lineage>
        <taxon>Eukaryota</taxon>
        <taxon>Fungi</taxon>
        <taxon>Dikarya</taxon>
        <taxon>Basidiomycota</taxon>
        <taxon>Ustilaginomycotina</taxon>
        <taxon>Exobasidiomycetes</taxon>
        <taxon>Tilletiales</taxon>
        <taxon>Tilletiaceae</taxon>
        <taxon>Tilletia</taxon>
    </lineage>
</organism>
<feature type="transmembrane region" description="Helical" evidence="2">
    <location>
        <begin position="196"/>
        <end position="215"/>
    </location>
</feature>
<feature type="region of interest" description="Disordered" evidence="1">
    <location>
        <begin position="549"/>
        <end position="666"/>
    </location>
</feature>
<evidence type="ECO:0000256" key="1">
    <source>
        <dbReference type="SAM" id="MobiDB-lite"/>
    </source>
</evidence>
<reference evidence="3" key="2">
    <citation type="journal article" date="2019" name="IMA Fungus">
        <title>Genome sequencing and comparison of five Tilletia species to identify candidate genes for the detection of regulated species infecting wheat.</title>
        <authorList>
            <person name="Nguyen H.D.T."/>
            <person name="Sultana T."/>
            <person name="Kesanakurti P."/>
            <person name="Hambleton S."/>
        </authorList>
    </citation>
    <scope>NUCLEOTIDE SEQUENCE</scope>
    <source>
        <strain evidence="3">DAOMC 236416</strain>
    </source>
</reference>
<dbReference type="EMBL" id="LWDF02000013">
    <property type="protein sequence ID" value="KAE8260311.1"/>
    <property type="molecule type" value="Genomic_DNA"/>
</dbReference>
<gene>
    <name evidence="3" type="ORF">A4X13_0g398</name>
</gene>
<feature type="transmembrane region" description="Helical" evidence="2">
    <location>
        <begin position="142"/>
        <end position="163"/>
    </location>
</feature>
<feature type="transmembrane region" description="Helical" evidence="2">
    <location>
        <begin position="58"/>
        <end position="78"/>
    </location>
</feature>
<dbReference type="Proteomes" id="UP000077521">
    <property type="component" value="Unassembled WGS sequence"/>
</dbReference>
<name>A0A177TR71_9BASI</name>
<feature type="transmembrane region" description="Helical" evidence="2">
    <location>
        <begin position="259"/>
        <end position="283"/>
    </location>
</feature>
<keyword evidence="2" id="KW-0812">Transmembrane</keyword>
<feature type="compositionally biased region" description="Polar residues" evidence="1">
    <location>
        <begin position="604"/>
        <end position="614"/>
    </location>
</feature>
<feature type="region of interest" description="Disordered" evidence="1">
    <location>
        <begin position="356"/>
        <end position="376"/>
    </location>
</feature>
<evidence type="ECO:0000313" key="4">
    <source>
        <dbReference type="Proteomes" id="UP000077521"/>
    </source>
</evidence>
<reference evidence="3" key="1">
    <citation type="submission" date="2016-04" db="EMBL/GenBank/DDBJ databases">
        <authorList>
            <person name="Nguyen H.D."/>
            <person name="Samba Siva P."/>
            <person name="Cullis J."/>
            <person name="Levesque C.A."/>
            <person name="Hambleton S."/>
        </authorList>
    </citation>
    <scope>NUCLEOTIDE SEQUENCE</scope>
    <source>
        <strain evidence="3">DAOMC 236416</strain>
    </source>
</reference>
<feature type="transmembrane region" description="Helical" evidence="2">
    <location>
        <begin position="472"/>
        <end position="497"/>
    </location>
</feature>
<dbReference type="AlphaFoldDB" id="A0A177TR71"/>
<keyword evidence="4" id="KW-1185">Reference proteome</keyword>
<accession>A0A177TR71</accession>
<evidence type="ECO:0000313" key="3">
    <source>
        <dbReference type="EMBL" id="KAE8260311.1"/>
    </source>
</evidence>
<feature type="transmembrane region" description="Helical" evidence="2">
    <location>
        <begin position="99"/>
        <end position="122"/>
    </location>
</feature>
<keyword evidence="2" id="KW-1133">Transmembrane helix</keyword>